<dbReference type="InterPro" id="IPR007560">
    <property type="entry name" value="Restrct_endonuc_IV_Mrr"/>
</dbReference>
<evidence type="ECO:0000313" key="3">
    <source>
        <dbReference type="Proteomes" id="UP001204142"/>
    </source>
</evidence>
<dbReference type="Gene3D" id="3.40.1350.10">
    <property type="match status" value="1"/>
</dbReference>
<comment type="caution">
    <text evidence="2">The sequence shown here is derived from an EMBL/GenBank/DDBJ whole genome shotgun (WGS) entry which is preliminary data.</text>
</comment>
<proteinExistence type="predicted"/>
<evidence type="ECO:0000313" key="2">
    <source>
        <dbReference type="EMBL" id="MCQ8895249.1"/>
    </source>
</evidence>
<evidence type="ECO:0000259" key="1">
    <source>
        <dbReference type="Pfam" id="PF04471"/>
    </source>
</evidence>
<dbReference type="Pfam" id="PF04471">
    <property type="entry name" value="Mrr_cat"/>
    <property type="match status" value="1"/>
</dbReference>
<gene>
    <name evidence="2" type="ORF">NQT62_02200</name>
</gene>
<dbReference type="Proteomes" id="UP001204142">
    <property type="component" value="Unassembled WGS sequence"/>
</dbReference>
<organism evidence="2 3">
    <name type="scientific">Limnobacter humi</name>
    <dbReference type="NCBI Taxonomy" id="1778671"/>
    <lineage>
        <taxon>Bacteria</taxon>
        <taxon>Pseudomonadati</taxon>
        <taxon>Pseudomonadota</taxon>
        <taxon>Betaproteobacteria</taxon>
        <taxon>Burkholderiales</taxon>
        <taxon>Burkholderiaceae</taxon>
        <taxon>Limnobacter</taxon>
    </lineage>
</organism>
<keyword evidence="2" id="KW-0378">Hydrolase</keyword>
<sequence>MPRIDTPLILTPREYELAVKGILDGAGLDLVEFRSEHLEKVAGVDGCYVIDVTVRFSALGANFLVLVECKHERRKVERQDVQILNDKVRSTGAQKGMLFSVSGFQDGAIDYADVHGIALVHLANDSTSWFTKSAGPPAPPPPWANIPEYIGWWCHGNSMSVMSSEIGEYTRKALGVGDEL</sequence>
<keyword evidence="3" id="KW-1185">Reference proteome</keyword>
<feature type="domain" description="Restriction endonuclease type IV Mrr" evidence="1">
    <location>
        <begin position="11"/>
        <end position="121"/>
    </location>
</feature>
<name>A0ABT1WCK1_9BURK</name>
<accession>A0ABT1WCK1</accession>
<dbReference type="SUPFAM" id="SSF52980">
    <property type="entry name" value="Restriction endonuclease-like"/>
    <property type="match status" value="1"/>
</dbReference>
<dbReference type="GO" id="GO:0004519">
    <property type="term" value="F:endonuclease activity"/>
    <property type="evidence" value="ECO:0007669"/>
    <property type="project" value="UniProtKB-KW"/>
</dbReference>
<keyword evidence="2" id="KW-0540">Nuclease</keyword>
<protein>
    <submittedName>
        <fullName evidence="2">Restriction endonuclease</fullName>
    </submittedName>
</protein>
<dbReference type="EMBL" id="JANIGO010000001">
    <property type="protein sequence ID" value="MCQ8895249.1"/>
    <property type="molecule type" value="Genomic_DNA"/>
</dbReference>
<reference evidence="2 3" key="1">
    <citation type="submission" date="2022-07" db="EMBL/GenBank/DDBJ databases">
        <authorList>
            <person name="Xamxidin M."/>
            <person name="Wu M."/>
        </authorList>
    </citation>
    <scope>NUCLEOTIDE SEQUENCE [LARGE SCALE GENOMIC DNA]</scope>
    <source>
        <strain evidence="2 3">NBRC 111650</strain>
    </source>
</reference>
<keyword evidence="2" id="KW-0255">Endonuclease</keyword>
<dbReference type="RefSeq" id="WP_256762928.1">
    <property type="nucleotide sequence ID" value="NZ_JANIGO010000001.1"/>
</dbReference>
<dbReference type="InterPro" id="IPR011856">
    <property type="entry name" value="tRNA_endonuc-like_dom_sf"/>
</dbReference>
<dbReference type="InterPro" id="IPR011335">
    <property type="entry name" value="Restrct_endonuc-II-like"/>
</dbReference>